<reference evidence="1 2" key="1">
    <citation type="submission" date="2009-08" db="EMBL/GenBank/DDBJ databases">
        <title>The Genome Sequence of Spizellomyces punctatus strain DAOM BR117.</title>
        <authorList>
            <consortium name="The Broad Institute Genome Sequencing Platform"/>
            <person name="Russ C."/>
            <person name="Cuomo C."/>
            <person name="Shea T."/>
            <person name="Young S.K."/>
            <person name="Zeng Q."/>
            <person name="Koehrsen M."/>
            <person name="Haas B."/>
            <person name="Borodovsky M."/>
            <person name="Guigo R."/>
            <person name="Alvarado L."/>
            <person name="Berlin A."/>
            <person name="Bochicchio J."/>
            <person name="Borenstein D."/>
            <person name="Chapman S."/>
            <person name="Chen Z."/>
            <person name="Engels R."/>
            <person name="Freedman E."/>
            <person name="Gellesch M."/>
            <person name="Goldberg J."/>
            <person name="Griggs A."/>
            <person name="Gujja S."/>
            <person name="Heiman D."/>
            <person name="Hepburn T."/>
            <person name="Howarth C."/>
            <person name="Jen D."/>
            <person name="Larson L."/>
            <person name="Lewis B."/>
            <person name="Mehta T."/>
            <person name="Park D."/>
            <person name="Pearson M."/>
            <person name="Roberts A."/>
            <person name="Saif S."/>
            <person name="Shenoy N."/>
            <person name="Sisk P."/>
            <person name="Stolte C."/>
            <person name="Sykes S."/>
            <person name="Thomson T."/>
            <person name="Walk T."/>
            <person name="White J."/>
            <person name="Yandava C."/>
            <person name="Burger G."/>
            <person name="Gray M.W."/>
            <person name="Holland P.W.H."/>
            <person name="King N."/>
            <person name="Lang F.B.F."/>
            <person name="Roger A.J."/>
            <person name="Ruiz-Trillo I."/>
            <person name="Lander E."/>
            <person name="Nusbaum C."/>
        </authorList>
    </citation>
    <scope>NUCLEOTIDE SEQUENCE [LARGE SCALE GENOMIC DNA]</scope>
    <source>
        <strain evidence="1 2">DAOM BR117</strain>
    </source>
</reference>
<dbReference type="SUPFAM" id="SSF55486">
    <property type="entry name" value="Metalloproteases ('zincins'), catalytic domain"/>
    <property type="match status" value="1"/>
</dbReference>
<dbReference type="GeneID" id="27692085"/>
<name>A0A0L0HPH6_SPIPD</name>
<dbReference type="Pfam" id="PF13688">
    <property type="entry name" value="Reprolysin_5"/>
    <property type="match status" value="1"/>
</dbReference>
<organism evidence="1 2">
    <name type="scientific">Spizellomyces punctatus (strain DAOM BR117)</name>
    <dbReference type="NCBI Taxonomy" id="645134"/>
    <lineage>
        <taxon>Eukaryota</taxon>
        <taxon>Fungi</taxon>
        <taxon>Fungi incertae sedis</taxon>
        <taxon>Chytridiomycota</taxon>
        <taxon>Chytridiomycota incertae sedis</taxon>
        <taxon>Chytridiomycetes</taxon>
        <taxon>Spizellomycetales</taxon>
        <taxon>Spizellomycetaceae</taxon>
        <taxon>Spizellomyces</taxon>
    </lineage>
</organism>
<dbReference type="eggNOG" id="KOG3607">
    <property type="taxonomic scope" value="Eukaryota"/>
</dbReference>
<accession>A0A0L0HPH6</accession>
<dbReference type="Proteomes" id="UP000053201">
    <property type="component" value="Unassembled WGS sequence"/>
</dbReference>
<dbReference type="InterPro" id="IPR024079">
    <property type="entry name" value="MetalloPept_cat_dom_sf"/>
</dbReference>
<sequence length="430" mass="48194">MTGSHLQAINQTFELDLIPNDALLHPSAVLQVQGEQRNEGAIQSSPDIHALAANAYKGDVLGVDVNGMKRSVGWARIMFHKDTSQNVFEGSFSIWGEMYHIKEIEVYKKTRRSVDVNILPPDSRSLRHQASRLILFKDHDETRSLQFVPDQWGLNPLDASSWLSKRDVQAASTCAFDPSANAVARRAYSDSLERRAAGLVKRAPSGCPSSRRVLFMAAAGDCTYVKLHGGKEKALTQILLNWNTASSLYENTFNISLGLIQVMLQETCTPNDDLLKWNRECSDLYSINQRLSDFSEWRGKKDPDQAGLWHLMTNCPTEPSQCSARKNPLLSSQTPARSLYPGPGYQLQSIWNGKWWLTRLATTSERVTTVHPLDNVHAQIRKSAVAVHVHRAAIAMDNSLCILQTVRLQTNFLHAALVKYAALFRNWELA</sequence>
<dbReference type="EMBL" id="KQ257452">
    <property type="protein sequence ID" value="KND02699.1"/>
    <property type="molecule type" value="Genomic_DNA"/>
</dbReference>
<evidence type="ECO:0000313" key="1">
    <source>
        <dbReference type="EMBL" id="KND02699.1"/>
    </source>
</evidence>
<dbReference type="Gene3D" id="3.40.390.10">
    <property type="entry name" value="Collagenase (Catalytic Domain)"/>
    <property type="match status" value="1"/>
</dbReference>
<dbReference type="GO" id="GO:0008237">
    <property type="term" value="F:metallopeptidase activity"/>
    <property type="evidence" value="ECO:0007669"/>
    <property type="project" value="InterPro"/>
</dbReference>
<dbReference type="OrthoDB" id="5951731at2759"/>
<gene>
    <name evidence="1" type="ORF">SPPG_08960</name>
</gene>
<evidence type="ECO:0000313" key="2">
    <source>
        <dbReference type="Proteomes" id="UP000053201"/>
    </source>
</evidence>
<proteinExistence type="predicted"/>
<dbReference type="OMA" id="WRYIDDQ"/>
<dbReference type="VEuPathDB" id="FungiDB:SPPG_08960"/>
<dbReference type="STRING" id="645134.A0A0L0HPH6"/>
<dbReference type="AlphaFoldDB" id="A0A0L0HPH6"/>
<protein>
    <submittedName>
        <fullName evidence="1">Uncharacterized protein</fullName>
    </submittedName>
</protein>
<dbReference type="RefSeq" id="XP_016610738.1">
    <property type="nucleotide sequence ID" value="XM_016757110.1"/>
</dbReference>
<dbReference type="InParanoid" id="A0A0L0HPH6"/>
<keyword evidence="2" id="KW-1185">Reference proteome</keyword>